<dbReference type="SMART" id="SM01381">
    <property type="entry name" value="7TM_GPCR_Srsx"/>
    <property type="match status" value="1"/>
</dbReference>
<dbReference type="GO" id="GO:0001591">
    <property type="term" value="F:dopamine neurotransmitter receptor activity, coupled via Gi/Go"/>
    <property type="evidence" value="ECO:0007669"/>
    <property type="project" value="TreeGrafter"/>
</dbReference>
<keyword evidence="8" id="KW-0675">Receptor</keyword>
<feature type="transmembrane region" description="Helical" evidence="11">
    <location>
        <begin position="48"/>
        <end position="69"/>
    </location>
</feature>
<dbReference type="InterPro" id="IPR017452">
    <property type="entry name" value="GPCR_Rhodpsn_7TM"/>
</dbReference>
<dbReference type="SUPFAM" id="SSF81321">
    <property type="entry name" value="Family A G protein-coupled receptor-like"/>
    <property type="match status" value="1"/>
</dbReference>
<dbReference type="AlphaFoldDB" id="A0A914AK02"/>
<feature type="transmembrane region" description="Helical" evidence="11">
    <location>
        <begin position="161"/>
        <end position="187"/>
    </location>
</feature>
<evidence type="ECO:0000256" key="3">
    <source>
        <dbReference type="ARBA" id="ARBA00022692"/>
    </source>
</evidence>
<feature type="compositionally biased region" description="Basic residues" evidence="10">
    <location>
        <begin position="356"/>
        <end position="369"/>
    </location>
</feature>
<dbReference type="EnsemblMetazoa" id="XM_038208134.1">
    <property type="protein sequence ID" value="XP_038064062.1"/>
    <property type="gene ID" value="LOC119734599"/>
</dbReference>
<feature type="region of interest" description="Disordered" evidence="10">
    <location>
        <begin position="337"/>
        <end position="378"/>
    </location>
</feature>
<name>A0A914AK02_PATMI</name>
<feature type="transmembrane region" description="Helical" evidence="11">
    <location>
        <begin position="81"/>
        <end position="103"/>
    </location>
</feature>
<keyword evidence="3 11" id="KW-0812">Transmembrane</keyword>
<feature type="region of interest" description="Disordered" evidence="10">
    <location>
        <begin position="249"/>
        <end position="269"/>
    </location>
</feature>
<keyword evidence="14" id="KW-1185">Reference proteome</keyword>
<dbReference type="GO" id="GO:0005886">
    <property type="term" value="C:plasma membrane"/>
    <property type="evidence" value="ECO:0007669"/>
    <property type="project" value="UniProtKB-SubCell"/>
</dbReference>
<organism evidence="13 14">
    <name type="scientific">Patiria miniata</name>
    <name type="common">Bat star</name>
    <name type="synonym">Asterina miniata</name>
    <dbReference type="NCBI Taxonomy" id="46514"/>
    <lineage>
        <taxon>Eukaryota</taxon>
        <taxon>Metazoa</taxon>
        <taxon>Echinodermata</taxon>
        <taxon>Eleutherozoa</taxon>
        <taxon>Asterozoa</taxon>
        <taxon>Asteroidea</taxon>
        <taxon>Valvatacea</taxon>
        <taxon>Valvatida</taxon>
        <taxon>Asterinidae</taxon>
        <taxon>Patiria</taxon>
    </lineage>
</organism>
<evidence type="ECO:0000256" key="6">
    <source>
        <dbReference type="ARBA" id="ARBA00023136"/>
    </source>
</evidence>
<keyword evidence="6 11" id="KW-0472">Membrane</keyword>
<sequence>MEPDNQSLYNISEINGSDYLLDTTIWFDLSTEEPTHFPLPGRASLIEFIIRLIILIITLFGNTLVLYAYATTKNLRTYSNYYIVGLAVADFFAGGVLPIITLYHSFLGYWPFTEVACTCMIFINHVFLQATFLMTVVICYDRFKALNMPLKHLKEKTIRHACFLISLAYIIPVLLWTPVIVVFPYVGLATRIRPPLCTGPYALHPPLLIFTIVVLSWIPMLVTSVLYAFVYRTIIRKGVNKKRGIGEEASSNYKSENRSSSRAATDETPGLSTYHLASHSQTTFDTEPGSSNDLVFSVSAGLSKGLTNLAFEQTVDDNDGDNTKDYPETTIRHISQQTAIPSSKRSVKHPDETSTKRHVGLGASKRKTRASTIGSKRESRLASLRATRTLTYIMLAMVVTALPWSIFALWAAIDPFTVPLRGRAFPPLDFRGV</sequence>
<dbReference type="Pfam" id="PF00001">
    <property type="entry name" value="7tm_1"/>
    <property type="match status" value="1"/>
</dbReference>
<evidence type="ECO:0000256" key="2">
    <source>
        <dbReference type="ARBA" id="ARBA00022475"/>
    </source>
</evidence>
<keyword evidence="7" id="KW-1015">Disulfide bond</keyword>
<evidence type="ECO:0000313" key="14">
    <source>
        <dbReference type="Proteomes" id="UP000887568"/>
    </source>
</evidence>
<evidence type="ECO:0000256" key="5">
    <source>
        <dbReference type="ARBA" id="ARBA00023040"/>
    </source>
</evidence>
<keyword evidence="5" id="KW-0297">G-protein coupled receptor</keyword>
<feature type="transmembrane region" description="Helical" evidence="11">
    <location>
        <begin position="207"/>
        <end position="231"/>
    </location>
</feature>
<dbReference type="GeneID" id="119734599"/>
<feature type="compositionally biased region" description="Low complexity" evidence="10">
    <location>
        <begin position="250"/>
        <end position="262"/>
    </location>
</feature>
<dbReference type="Proteomes" id="UP000887568">
    <property type="component" value="Unplaced"/>
</dbReference>
<dbReference type="PRINTS" id="PR00237">
    <property type="entry name" value="GPCRRHODOPSN"/>
</dbReference>
<feature type="domain" description="G-protein coupled receptors family 1 profile" evidence="12">
    <location>
        <begin position="61"/>
        <end position="433"/>
    </location>
</feature>
<keyword evidence="4 11" id="KW-1133">Transmembrane helix</keyword>
<evidence type="ECO:0000256" key="4">
    <source>
        <dbReference type="ARBA" id="ARBA00022989"/>
    </source>
</evidence>
<dbReference type="OrthoDB" id="10405504at2759"/>
<reference evidence="13" key="1">
    <citation type="submission" date="2022-11" db="UniProtKB">
        <authorList>
            <consortium name="EnsemblMetazoa"/>
        </authorList>
    </citation>
    <scope>IDENTIFICATION</scope>
</reference>
<evidence type="ECO:0000256" key="11">
    <source>
        <dbReference type="SAM" id="Phobius"/>
    </source>
</evidence>
<evidence type="ECO:0000256" key="8">
    <source>
        <dbReference type="ARBA" id="ARBA00023170"/>
    </source>
</evidence>
<protein>
    <recommendedName>
        <fullName evidence="12">G-protein coupled receptors family 1 profile domain-containing protein</fullName>
    </recommendedName>
</protein>
<dbReference type="PROSITE" id="PS50262">
    <property type="entry name" value="G_PROTEIN_RECEP_F1_2"/>
    <property type="match status" value="1"/>
</dbReference>
<dbReference type="OMA" id="KTIRHAC"/>
<dbReference type="PANTHER" id="PTHR24248:SF125">
    <property type="entry name" value="DOPAMINE D2-LIKE RECEPTOR"/>
    <property type="match status" value="1"/>
</dbReference>
<evidence type="ECO:0000256" key="7">
    <source>
        <dbReference type="ARBA" id="ARBA00023157"/>
    </source>
</evidence>
<accession>A0A914AK02</accession>
<feature type="transmembrane region" description="Helical" evidence="11">
    <location>
        <begin position="109"/>
        <end position="140"/>
    </location>
</feature>
<dbReference type="GO" id="GO:0004930">
    <property type="term" value="F:G protein-coupled receptor activity"/>
    <property type="evidence" value="ECO:0007669"/>
    <property type="project" value="UniProtKB-KW"/>
</dbReference>
<evidence type="ECO:0000256" key="10">
    <source>
        <dbReference type="SAM" id="MobiDB-lite"/>
    </source>
</evidence>
<dbReference type="CDD" id="cd00637">
    <property type="entry name" value="7tm_classA_rhodopsin-like"/>
    <property type="match status" value="1"/>
</dbReference>
<evidence type="ECO:0000256" key="9">
    <source>
        <dbReference type="ARBA" id="ARBA00023224"/>
    </source>
</evidence>
<evidence type="ECO:0000259" key="12">
    <source>
        <dbReference type="PROSITE" id="PS50262"/>
    </source>
</evidence>
<dbReference type="Gene3D" id="1.20.1070.10">
    <property type="entry name" value="Rhodopsin 7-helix transmembrane proteins"/>
    <property type="match status" value="1"/>
</dbReference>
<comment type="subcellular location">
    <subcellularLocation>
        <location evidence="1">Cell membrane</location>
        <topology evidence="1">Multi-pass membrane protein</topology>
    </subcellularLocation>
</comment>
<proteinExistence type="predicted"/>
<evidence type="ECO:0000313" key="13">
    <source>
        <dbReference type="EnsemblMetazoa" id="XP_038064062.1"/>
    </source>
</evidence>
<dbReference type="InterPro" id="IPR000276">
    <property type="entry name" value="GPCR_Rhodpsn"/>
</dbReference>
<dbReference type="PANTHER" id="PTHR24248">
    <property type="entry name" value="ADRENERGIC RECEPTOR-RELATED G-PROTEIN COUPLED RECEPTOR"/>
    <property type="match status" value="1"/>
</dbReference>
<feature type="transmembrane region" description="Helical" evidence="11">
    <location>
        <begin position="390"/>
        <end position="413"/>
    </location>
</feature>
<keyword evidence="9" id="KW-0807">Transducer</keyword>
<keyword evidence="2" id="KW-1003">Cell membrane</keyword>
<dbReference type="GO" id="GO:0045202">
    <property type="term" value="C:synapse"/>
    <property type="evidence" value="ECO:0007669"/>
    <property type="project" value="GOC"/>
</dbReference>
<dbReference type="RefSeq" id="XP_038064062.1">
    <property type="nucleotide sequence ID" value="XM_038208134.1"/>
</dbReference>
<evidence type="ECO:0000256" key="1">
    <source>
        <dbReference type="ARBA" id="ARBA00004651"/>
    </source>
</evidence>